<dbReference type="EMBL" id="JABMIG020000218">
    <property type="protein sequence ID" value="KAL3785260.1"/>
    <property type="molecule type" value="Genomic_DNA"/>
</dbReference>
<accession>A0ABD3PAR0</accession>
<reference evidence="3 4" key="1">
    <citation type="journal article" date="2020" name="G3 (Bethesda)">
        <title>Improved Reference Genome for Cyclotella cryptica CCMP332, a Model for Cell Wall Morphogenesis, Salinity Adaptation, and Lipid Production in Diatoms (Bacillariophyta).</title>
        <authorList>
            <person name="Roberts W.R."/>
            <person name="Downey K.M."/>
            <person name="Ruck E.C."/>
            <person name="Traller J.C."/>
            <person name="Alverson A.J."/>
        </authorList>
    </citation>
    <scope>NUCLEOTIDE SEQUENCE [LARGE SCALE GENOMIC DNA]</scope>
    <source>
        <strain evidence="3 4">CCMP332</strain>
    </source>
</reference>
<dbReference type="Proteomes" id="UP001516023">
    <property type="component" value="Unassembled WGS sequence"/>
</dbReference>
<dbReference type="AlphaFoldDB" id="A0ABD3PAR0"/>
<evidence type="ECO:0000313" key="3">
    <source>
        <dbReference type="EMBL" id="KAL3785260.1"/>
    </source>
</evidence>
<feature type="chain" id="PRO_5044797339" evidence="2">
    <location>
        <begin position="25"/>
        <end position="463"/>
    </location>
</feature>
<evidence type="ECO:0000256" key="2">
    <source>
        <dbReference type="SAM" id="SignalP"/>
    </source>
</evidence>
<proteinExistence type="predicted"/>
<name>A0ABD3PAR0_9STRA</name>
<protein>
    <submittedName>
        <fullName evidence="3">Uncharacterized protein</fullName>
    </submittedName>
</protein>
<keyword evidence="2" id="KW-0732">Signal</keyword>
<feature type="compositionally biased region" description="Polar residues" evidence="1">
    <location>
        <begin position="67"/>
        <end position="87"/>
    </location>
</feature>
<organism evidence="3 4">
    <name type="scientific">Cyclotella cryptica</name>
    <dbReference type="NCBI Taxonomy" id="29204"/>
    <lineage>
        <taxon>Eukaryota</taxon>
        <taxon>Sar</taxon>
        <taxon>Stramenopiles</taxon>
        <taxon>Ochrophyta</taxon>
        <taxon>Bacillariophyta</taxon>
        <taxon>Coscinodiscophyceae</taxon>
        <taxon>Thalassiosirophycidae</taxon>
        <taxon>Stephanodiscales</taxon>
        <taxon>Stephanodiscaceae</taxon>
        <taxon>Cyclotella</taxon>
    </lineage>
</organism>
<dbReference type="Pfam" id="PF10184">
    <property type="entry name" value="DUF2358"/>
    <property type="match status" value="1"/>
</dbReference>
<gene>
    <name evidence="3" type="ORF">HJC23_002715</name>
</gene>
<dbReference type="PANTHER" id="PTHR31094:SF2">
    <property type="entry name" value="RIKEN CDNA 2310061I04 GENE"/>
    <property type="match status" value="1"/>
</dbReference>
<keyword evidence="4" id="KW-1185">Reference proteome</keyword>
<dbReference type="InterPro" id="IPR018790">
    <property type="entry name" value="DUF2358"/>
</dbReference>
<dbReference type="PANTHER" id="PTHR31094">
    <property type="entry name" value="RIKEN CDNA 2310061I04 GENE"/>
    <property type="match status" value="1"/>
</dbReference>
<feature type="compositionally biased region" description="Basic and acidic residues" evidence="1">
    <location>
        <begin position="56"/>
        <end position="66"/>
    </location>
</feature>
<comment type="caution">
    <text evidence="3">The sequence shown here is derived from an EMBL/GenBank/DDBJ whole genome shotgun (WGS) entry which is preliminary data.</text>
</comment>
<evidence type="ECO:0000256" key="1">
    <source>
        <dbReference type="SAM" id="MobiDB-lite"/>
    </source>
</evidence>
<feature type="signal peptide" evidence="2">
    <location>
        <begin position="1"/>
        <end position="24"/>
    </location>
</feature>
<sequence>MKLRMKATTFSLTVALLAAPQSISHQPLAFTDTLRMPTPRRRAVARTLLHAMPTKRNVDSRSEFAQRRNTSPSGRTGTVGSSPSLSPTSALEMIVDSEREFEINLRRAVDTLKSDYPNLLTKNPDWRVYHDDLEVVDPSGVSLQGLNNYKRAFFFIHGVVKMFYCQEKSGLTSIRLGYDWARKCIRVSWNVELVPKMIYGGIRNTLHVDGISEYYLDRESGLITEHKVSHLLINDQTVRPTNGIFNALAEISPVNEPGSVPVFMKYDQQQLWEVASPADNHNSNGWSQVKFQTWNPLANVIRDPSTTSLFSNPSDHAMTISSNNNANSIGVDSLPFDLEALQRKNKSRQKFGMPPLTPEEFIKIEEEIRAMDALNKKKAAYLAEQLAQQKKKENDGFLSNIFGGVLKNGCESNFDCERPQVCCDVGFKKICCSNGLGIVDGKPVEQYERGLLRVPVPNDNFDF</sequence>
<evidence type="ECO:0000313" key="4">
    <source>
        <dbReference type="Proteomes" id="UP001516023"/>
    </source>
</evidence>
<feature type="region of interest" description="Disordered" evidence="1">
    <location>
        <begin position="55"/>
        <end position="87"/>
    </location>
</feature>